<comment type="caution">
    <text evidence="1">The sequence shown here is derived from an EMBL/GenBank/DDBJ whole genome shotgun (WGS) entry which is preliminary data.</text>
</comment>
<dbReference type="InterPro" id="IPR028348">
    <property type="entry name" value="FAD-binding_protein"/>
</dbReference>
<dbReference type="EMBL" id="QZWG01000004">
    <property type="protein sequence ID" value="RZC16697.1"/>
    <property type="molecule type" value="Genomic_DNA"/>
</dbReference>
<evidence type="ECO:0000313" key="1">
    <source>
        <dbReference type="EMBL" id="RZC16697.1"/>
    </source>
</evidence>
<organism evidence="1 2">
    <name type="scientific">Glycine soja</name>
    <name type="common">Wild soybean</name>
    <dbReference type="NCBI Taxonomy" id="3848"/>
    <lineage>
        <taxon>Eukaryota</taxon>
        <taxon>Viridiplantae</taxon>
        <taxon>Streptophyta</taxon>
        <taxon>Embryophyta</taxon>
        <taxon>Tracheophyta</taxon>
        <taxon>Spermatophyta</taxon>
        <taxon>Magnoliopsida</taxon>
        <taxon>eudicotyledons</taxon>
        <taxon>Gunneridae</taxon>
        <taxon>Pentapetalae</taxon>
        <taxon>rosids</taxon>
        <taxon>fabids</taxon>
        <taxon>Fabales</taxon>
        <taxon>Fabaceae</taxon>
        <taxon>Papilionoideae</taxon>
        <taxon>50 kb inversion clade</taxon>
        <taxon>NPAAA clade</taxon>
        <taxon>indigoferoid/millettioid clade</taxon>
        <taxon>Phaseoleae</taxon>
        <taxon>Glycine</taxon>
        <taxon>Glycine subgen. Soja</taxon>
    </lineage>
</organism>
<dbReference type="Proteomes" id="UP000289340">
    <property type="component" value="Chromosome 4"/>
</dbReference>
<sequence length="177" mass="20270">MFLLPSPSPSYLMKHQSHKALWFRGLPYSSGKLTRQIRCAKRTGKQRYPSEKKRLRTKQKELLSDSKEKSKFEGTWRLFKLAVPFDQHPGKDSLHVSDALLQQIATVLKFPVASLLPPEAFTIVRESFDARKVLLDIWHGCVQSCHGLINEFIVYISILCVSNSKQNAANFNLDCHN</sequence>
<accession>A0A445L0M7</accession>
<protein>
    <submittedName>
        <fullName evidence="1">Uncharacterized protein</fullName>
    </submittedName>
</protein>
<evidence type="ECO:0000313" key="2">
    <source>
        <dbReference type="Proteomes" id="UP000289340"/>
    </source>
</evidence>
<gene>
    <name evidence="1" type="ORF">D0Y65_009838</name>
</gene>
<dbReference type="PANTHER" id="PTHR42842">
    <property type="entry name" value="FAD/NAD(P)-BINDING OXIDOREDUCTASE"/>
    <property type="match status" value="1"/>
</dbReference>
<keyword evidence="2" id="KW-1185">Reference proteome</keyword>
<name>A0A445L0M7_GLYSO</name>
<dbReference type="PANTHER" id="PTHR42842:SF3">
    <property type="entry name" value="FAD_NAD(P)-BINDING OXIDOREDUCTASE FAMILY PROTEIN"/>
    <property type="match status" value="1"/>
</dbReference>
<reference evidence="1 2" key="1">
    <citation type="submission" date="2018-09" db="EMBL/GenBank/DDBJ databases">
        <title>A high-quality reference genome of wild soybean provides a powerful tool to mine soybean genomes.</title>
        <authorList>
            <person name="Xie M."/>
            <person name="Chung C.Y.L."/>
            <person name="Li M.-W."/>
            <person name="Wong F.-L."/>
            <person name="Chan T.-F."/>
            <person name="Lam H.-M."/>
        </authorList>
    </citation>
    <scope>NUCLEOTIDE SEQUENCE [LARGE SCALE GENOMIC DNA]</scope>
    <source>
        <strain evidence="2">cv. W05</strain>
        <tissue evidence="1">Hypocotyl of etiolated seedlings</tissue>
    </source>
</reference>
<dbReference type="AlphaFoldDB" id="A0A445L0M7"/>
<proteinExistence type="predicted"/>